<dbReference type="RefSeq" id="WP_067503866.1">
    <property type="nucleotide sequence ID" value="NZ_QNRE01000010.1"/>
</dbReference>
<evidence type="ECO:0000313" key="2">
    <source>
        <dbReference type="Proteomes" id="UP000252586"/>
    </source>
</evidence>
<protein>
    <submittedName>
        <fullName evidence="1">Uncharacterized protein</fullName>
    </submittedName>
</protein>
<sequence length="113" mass="12180">MPPGSRYRAAQDSDQRLAARLADLEPPSAATSPEDDGIPVITSSAGYTTEVHVLLALCDLVQQLNATLIAINLPKGKQPPKVRPMPRPVTAIERERAQRERSAVDETLADLGL</sequence>
<dbReference type="STRING" id="1210090.GCA_001613185_00954"/>
<name>A0A366DD32_9NOCA</name>
<gene>
    <name evidence="1" type="ORF">DFR74_110218</name>
</gene>
<accession>A0A366DD32</accession>
<organism evidence="1 2">
    <name type="scientific">Nocardia puris</name>
    <dbReference type="NCBI Taxonomy" id="208602"/>
    <lineage>
        <taxon>Bacteria</taxon>
        <taxon>Bacillati</taxon>
        <taxon>Actinomycetota</taxon>
        <taxon>Actinomycetes</taxon>
        <taxon>Mycobacteriales</taxon>
        <taxon>Nocardiaceae</taxon>
        <taxon>Nocardia</taxon>
    </lineage>
</organism>
<proteinExistence type="predicted"/>
<dbReference type="AlphaFoldDB" id="A0A366DD32"/>
<keyword evidence="2" id="KW-1185">Reference proteome</keyword>
<comment type="caution">
    <text evidence="1">The sequence shown here is derived from an EMBL/GenBank/DDBJ whole genome shotgun (WGS) entry which is preliminary data.</text>
</comment>
<reference evidence="1 2" key="1">
    <citation type="submission" date="2018-06" db="EMBL/GenBank/DDBJ databases">
        <title>Genomic Encyclopedia of Type Strains, Phase IV (KMG-IV): sequencing the most valuable type-strain genomes for metagenomic binning, comparative biology and taxonomic classification.</title>
        <authorList>
            <person name="Goeker M."/>
        </authorList>
    </citation>
    <scope>NUCLEOTIDE SEQUENCE [LARGE SCALE GENOMIC DNA]</scope>
    <source>
        <strain evidence="1 2">DSM 44599</strain>
    </source>
</reference>
<dbReference type="OrthoDB" id="4571674at2"/>
<evidence type="ECO:0000313" key="1">
    <source>
        <dbReference type="EMBL" id="RBO87962.1"/>
    </source>
</evidence>
<dbReference type="Proteomes" id="UP000252586">
    <property type="component" value="Unassembled WGS sequence"/>
</dbReference>
<dbReference type="EMBL" id="QNRE01000010">
    <property type="protein sequence ID" value="RBO87962.1"/>
    <property type="molecule type" value="Genomic_DNA"/>
</dbReference>